<dbReference type="GeneID" id="74945466"/>
<dbReference type="AlphaFoldDB" id="A0A060HMJ2"/>
<dbReference type="HOGENOM" id="CLU_2217140_0_0_2"/>
<dbReference type="RefSeq" id="WP_075053619.1">
    <property type="nucleotide sequence ID" value="NZ_CP007536.1"/>
</dbReference>
<evidence type="ECO:0000313" key="1">
    <source>
        <dbReference type="EMBL" id="AIC14392.1"/>
    </source>
</evidence>
<dbReference type="KEGG" id="nvn:NVIE_002090"/>
<protein>
    <submittedName>
        <fullName evidence="1">Uncharacterized protein</fullName>
    </submittedName>
</protein>
<dbReference type="EMBL" id="CP007536">
    <property type="protein sequence ID" value="AIC14392.1"/>
    <property type="molecule type" value="Genomic_DNA"/>
</dbReference>
<name>A0A060HMJ2_9ARCH</name>
<sequence>MVPVELAEPEVTAAMEELAEQVVVPVELAEPEVTAAMEELVENQENLASRESLENLENRVAMAAVPVELAAKVVQVELAETARRKTRISSAILFTTCACGRPCLEN</sequence>
<dbReference type="STRING" id="926571.NVIE_002090"/>
<reference evidence="1 2" key="1">
    <citation type="journal article" date="2014" name="Int. J. Syst. Evol. Microbiol.">
        <title>Nitrososphaera viennensis gen. nov., sp. nov., an aerobic and mesophilic, ammonia-oxidizing archaeon from soil and a member of the archaeal phylum Thaumarchaeota.</title>
        <authorList>
            <person name="Stieglmeier M."/>
            <person name="Klingl A."/>
            <person name="Alves R.J."/>
            <person name="Rittmann S.K."/>
            <person name="Melcher M."/>
            <person name="Leisch N."/>
            <person name="Schleper C."/>
        </authorList>
    </citation>
    <scope>NUCLEOTIDE SEQUENCE [LARGE SCALE GENOMIC DNA]</scope>
    <source>
        <strain evidence="1">EN76</strain>
    </source>
</reference>
<organism evidence="1 2">
    <name type="scientific">Nitrososphaera viennensis EN76</name>
    <dbReference type="NCBI Taxonomy" id="926571"/>
    <lineage>
        <taxon>Archaea</taxon>
        <taxon>Nitrososphaerota</taxon>
        <taxon>Nitrososphaeria</taxon>
        <taxon>Nitrososphaerales</taxon>
        <taxon>Nitrososphaeraceae</taxon>
        <taxon>Nitrososphaera</taxon>
    </lineage>
</organism>
<keyword evidence="2" id="KW-1185">Reference proteome</keyword>
<gene>
    <name evidence="1" type="ORF">NVIE_002090</name>
</gene>
<evidence type="ECO:0000313" key="2">
    <source>
        <dbReference type="Proteomes" id="UP000027093"/>
    </source>
</evidence>
<proteinExistence type="predicted"/>
<dbReference type="Proteomes" id="UP000027093">
    <property type="component" value="Chromosome"/>
</dbReference>
<accession>A0A060HMJ2</accession>